<dbReference type="GO" id="GO:0004674">
    <property type="term" value="F:protein serine/threonine kinase activity"/>
    <property type="evidence" value="ECO:0007669"/>
    <property type="project" value="UniProtKB-KW"/>
</dbReference>
<dbReference type="SMART" id="SM00220">
    <property type="entry name" value="S_TKc"/>
    <property type="match status" value="1"/>
</dbReference>
<keyword evidence="5" id="KW-0418">Kinase</keyword>
<evidence type="ECO:0000313" key="12">
    <source>
        <dbReference type="EMBL" id="OMJ82269.1"/>
    </source>
</evidence>
<dbReference type="InterPro" id="IPR011009">
    <property type="entry name" value="Kinase-like_dom_sf"/>
</dbReference>
<keyword evidence="13" id="KW-1185">Reference proteome</keyword>
<evidence type="ECO:0000256" key="2">
    <source>
        <dbReference type="ARBA" id="ARBA00022527"/>
    </source>
</evidence>
<evidence type="ECO:0000259" key="11">
    <source>
        <dbReference type="PROSITE" id="PS50011"/>
    </source>
</evidence>
<dbReference type="PANTHER" id="PTHR44899">
    <property type="entry name" value="CAMK FAMILY PROTEIN KINASE"/>
    <property type="match status" value="1"/>
</dbReference>
<sequence>MQNLEVAVVEELGRGTSGVVYKVRHIVNGEFYVVKVIDLSQTSSKKQAQALKEVDILKQVNHPHIIRYYNSTIQNQMLYILTEYASGGDLQKKISRYKYTKRYIEEGQIWAWAYEICLAVKYLHRHKIVHRDLKPMNIFLDKENRVKIGDLGLSKILKAKEINTSTVGTPLYLSPEQIRHQPYGFKVDIWGIGCVIFALCAFDSPFNGDSLLTLGQNIAMKSPKSLPPKYTPKIVNFISLMLEKNPKNRPNVRESIEMIPSFTKKNYKRPKSPRQNIVRKESPVIKITEESSSSETIFPRFTSQVLDKTMKYSLKKSLPSNMEIRPTTHGTKRLLVASSDAVRIVTAYTNNRFNKEDKPKFTINDLANII</sequence>
<dbReference type="Gene3D" id="1.10.510.10">
    <property type="entry name" value="Transferase(Phosphotransferase) domain 1"/>
    <property type="match status" value="1"/>
</dbReference>
<keyword evidence="4 9" id="KW-0547">Nucleotide-binding</keyword>
<dbReference type="EMBL" id="MPUH01000346">
    <property type="protein sequence ID" value="OMJ82269.1"/>
    <property type="molecule type" value="Genomic_DNA"/>
</dbReference>
<evidence type="ECO:0000313" key="13">
    <source>
        <dbReference type="Proteomes" id="UP000187209"/>
    </source>
</evidence>
<name>A0A1R2BZT7_9CILI</name>
<dbReference type="Pfam" id="PF00069">
    <property type="entry name" value="Pkinase"/>
    <property type="match status" value="1"/>
</dbReference>
<comment type="catalytic activity">
    <reaction evidence="8">
        <text>L-seryl-[protein] + ATP = O-phospho-L-seryl-[protein] + ADP + H(+)</text>
        <dbReference type="Rhea" id="RHEA:17989"/>
        <dbReference type="Rhea" id="RHEA-COMP:9863"/>
        <dbReference type="Rhea" id="RHEA-COMP:11604"/>
        <dbReference type="ChEBI" id="CHEBI:15378"/>
        <dbReference type="ChEBI" id="CHEBI:29999"/>
        <dbReference type="ChEBI" id="CHEBI:30616"/>
        <dbReference type="ChEBI" id="CHEBI:83421"/>
        <dbReference type="ChEBI" id="CHEBI:456216"/>
        <dbReference type="EC" id="2.7.11.1"/>
    </reaction>
</comment>
<feature type="domain" description="Protein kinase" evidence="11">
    <location>
        <begin position="6"/>
        <end position="262"/>
    </location>
</feature>
<dbReference type="OrthoDB" id="248923at2759"/>
<dbReference type="InterPro" id="IPR000719">
    <property type="entry name" value="Prot_kinase_dom"/>
</dbReference>
<evidence type="ECO:0000256" key="3">
    <source>
        <dbReference type="ARBA" id="ARBA00022679"/>
    </source>
</evidence>
<comment type="similarity">
    <text evidence="10">Belongs to the protein kinase superfamily.</text>
</comment>
<dbReference type="PANTHER" id="PTHR44899:SF3">
    <property type="entry name" value="SERINE_THREONINE-PROTEIN KINASE NEK1"/>
    <property type="match status" value="1"/>
</dbReference>
<dbReference type="PROSITE" id="PS00108">
    <property type="entry name" value="PROTEIN_KINASE_ST"/>
    <property type="match status" value="1"/>
</dbReference>
<dbReference type="EC" id="2.7.11.1" evidence="1"/>
<accession>A0A1R2BZT7</accession>
<evidence type="ECO:0000256" key="7">
    <source>
        <dbReference type="ARBA" id="ARBA00047899"/>
    </source>
</evidence>
<dbReference type="InterPro" id="IPR051131">
    <property type="entry name" value="NEK_Ser/Thr_kinase_NIMA"/>
</dbReference>
<evidence type="ECO:0000256" key="8">
    <source>
        <dbReference type="ARBA" id="ARBA00048679"/>
    </source>
</evidence>
<evidence type="ECO:0000256" key="10">
    <source>
        <dbReference type="RuleBase" id="RU000304"/>
    </source>
</evidence>
<comment type="caution">
    <text evidence="12">The sequence shown here is derived from an EMBL/GenBank/DDBJ whole genome shotgun (WGS) entry which is preliminary data.</text>
</comment>
<dbReference type="InterPro" id="IPR008271">
    <property type="entry name" value="Ser/Thr_kinase_AS"/>
</dbReference>
<evidence type="ECO:0000256" key="4">
    <source>
        <dbReference type="ARBA" id="ARBA00022741"/>
    </source>
</evidence>
<evidence type="ECO:0000256" key="9">
    <source>
        <dbReference type="PROSITE-ProRule" id="PRU10141"/>
    </source>
</evidence>
<dbReference type="PROSITE" id="PS00107">
    <property type="entry name" value="PROTEIN_KINASE_ATP"/>
    <property type="match status" value="1"/>
</dbReference>
<comment type="catalytic activity">
    <reaction evidence="7">
        <text>L-threonyl-[protein] + ATP = O-phospho-L-threonyl-[protein] + ADP + H(+)</text>
        <dbReference type="Rhea" id="RHEA:46608"/>
        <dbReference type="Rhea" id="RHEA-COMP:11060"/>
        <dbReference type="Rhea" id="RHEA-COMP:11605"/>
        <dbReference type="ChEBI" id="CHEBI:15378"/>
        <dbReference type="ChEBI" id="CHEBI:30013"/>
        <dbReference type="ChEBI" id="CHEBI:30616"/>
        <dbReference type="ChEBI" id="CHEBI:61977"/>
        <dbReference type="ChEBI" id="CHEBI:456216"/>
        <dbReference type="EC" id="2.7.11.1"/>
    </reaction>
</comment>
<proteinExistence type="inferred from homology"/>
<dbReference type="AlphaFoldDB" id="A0A1R2BZT7"/>
<dbReference type="SUPFAM" id="SSF56112">
    <property type="entry name" value="Protein kinase-like (PK-like)"/>
    <property type="match status" value="1"/>
</dbReference>
<keyword evidence="6 9" id="KW-0067">ATP-binding</keyword>
<dbReference type="InterPro" id="IPR017441">
    <property type="entry name" value="Protein_kinase_ATP_BS"/>
</dbReference>
<dbReference type="Proteomes" id="UP000187209">
    <property type="component" value="Unassembled WGS sequence"/>
</dbReference>
<gene>
    <name evidence="12" type="ORF">SteCoe_17049</name>
</gene>
<organism evidence="12 13">
    <name type="scientific">Stentor coeruleus</name>
    <dbReference type="NCBI Taxonomy" id="5963"/>
    <lineage>
        <taxon>Eukaryota</taxon>
        <taxon>Sar</taxon>
        <taxon>Alveolata</taxon>
        <taxon>Ciliophora</taxon>
        <taxon>Postciliodesmatophora</taxon>
        <taxon>Heterotrichea</taxon>
        <taxon>Heterotrichida</taxon>
        <taxon>Stentoridae</taxon>
        <taxon>Stentor</taxon>
    </lineage>
</organism>
<feature type="binding site" evidence="9">
    <location>
        <position position="35"/>
    </location>
    <ligand>
        <name>ATP</name>
        <dbReference type="ChEBI" id="CHEBI:30616"/>
    </ligand>
</feature>
<keyword evidence="2 10" id="KW-0723">Serine/threonine-protein kinase</keyword>
<dbReference type="GO" id="GO:0005524">
    <property type="term" value="F:ATP binding"/>
    <property type="evidence" value="ECO:0007669"/>
    <property type="project" value="UniProtKB-UniRule"/>
</dbReference>
<dbReference type="PROSITE" id="PS50011">
    <property type="entry name" value="PROTEIN_KINASE_DOM"/>
    <property type="match status" value="1"/>
</dbReference>
<keyword evidence="3" id="KW-0808">Transferase</keyword>
<evidence type="ECO:0000256" key="1">
    <source>
        <dbReference type="ARBA" id="ARBA00012513"/>
    </source>
</evidence>
<protein>
    <recommendedName>
        <fullName evidence="1">non-specific serine/threonine protein kinase</fullName>
        <ecNumber evidence="1">2.7.11.1</ecNumber>
    </recommendedName>
</protein>
<reference evidence="12 13" key="1">
    <citation type="submission" date="2016-11" db="EMBL/GenBank/DDBJ databases">
        <title>The macronuclear genome of Stentor coeruleus: a giant cell with tiny introns.</title>
        <authorList>
            <person name="Slabodnick M."/>
            <person name="Ruby J.G."/>
            <person name="Reiff S.B."/>
            <person name="Swart E.C."/>
            <person name="Gosai S."/>
            <person name="Prabakaran S."/>
            <person name="Witkowska E."/>
            <person name="Larue G.E."/>
            <person name="Fisher S."/>
            <person name="Freeman R.M."/>
            <person name="Gunawardena J."/>
            <person name="Chu W."/>
            <person name="Stover N.A."/>
            <person name="Gregory B.D."/>
            <person name="Nowacki M."/>
            <person name="Derisi J."/>
            <person name="Roy S.W."/>
            <person name="Marshall W.F."/>
            <person name="Sood P."/>
        </authorList>
    </citation>
    <scope>NUCLEOTIDE SEQUENCE [LARGE SCALE GENOMIC DNA]</scope>
    <source>
        <strain evidence="12">WM001</strain>
    </source>
</reference>
<evidence type="ECO:0000256" key="5">
    <source>
        <dbReference type="ARBA" id="ARBA00022777"/>
    </source>
</evidence>
<evidence type="ECO:0000256" key="6">
    <source>
        <dbReference type="ARBA" id="ARBA00022840"/>
    </source>
</evidence>